<protein>
    <submittedName>
        <fullName evidence="2">Secreted Kazal protein</fullName>
    </submittedName>
</protein>
<reference evidence="2" key="1">
    <citation type="submission" date="2016-10" db="EMBL/GenBank/DDBJ databases">
        <title>The assassin bug Pristhesancus plagipennis produces two different types of venom.</title>
        <authorList>
            <person name="Walker A.A."/>
            <person name="Herzig V."/>
            <person name="Jin J."/>
            <person name="Fry B.G."/>
            <person name="King G.F."/>
        </authorList>
    </citation>
    <scope>NUCLEOTIDE SEQUENCE</scope>
    <source>
        <tissue evidence="2">Venom/labial glands</tissue>
    </source>
</reference>
<feature type="signal peptide" evidence="1">
    <location>
        <begin position="1"/>
        <end position="18"/>
    </location>
</feature>
<keyword evidence="1" id="KW-0732">Signal</keyword>
<dbReference type="EMBL" id="KY031014">
    <property type="protein sequence ID" value="ATU82765.1"/>
    <property type="molecule type" value="mRNA"/>
</dbReference>
<feature type="chain" id="PRO_5014920595" evidence="1">
    <location>
        <begin position="19"/>
        <end position="93"/>
    </location>
</feature>
<name>A0A2K8JUP2_PRIPG</name>
<sequence length="93" mass="10676">MNLFFYLLLSLHAVSVMMDDDEKPCPEECRPVWDPLCVSGVVAGTLKYVTFFNPCDYEKITCDKTNSLRKIQDGECPDTYPTTHQNIIKKLLK</sequence>
<dbReference type="AlphaFoldDB" id="A0A2K8JUP2"/>
<proteinExistence type="evidence at transcript level"/>
<organism evidence="2">
    <name type="scientific">Pristhesancus plagipennis</name>
    <name type="common">Common assassin bug</name>
    <dbReference type="NCBI Taxonomy" id="1955184"/>
    <lineage>
        <taxon>Eukaryota</taxon>
        <taxon>Metazoa</taxon>
        <taxon>Ecdysozoa</taxon>
        <taxon>Arthropoda</taxon>
        <taxon>Hexapoda</taxon>
        <taxon>Insecta</taxon>
        <taxon>Pterygota</taxon>
        <taxon>Neoptera</taxon>
        <taxon>Paraneoptera</taxon>
        <taxon>Hemiptera</taxon>
        <taxon>Heteroptera</taxon>
        <taxon>Panheteroptera</taxon>
        <taxon>Cimicomorpha</taxon>
        <taxon>Reduviidae</taxon>
        <taxon>Harpactorinae</taxon>
        <taxon>Harpactorini</taxon>
        <taxon>Pristhesancus</taxon>
    </lineage>
</organism>
<dbReference type="InterPro" id="IPR036058">
    <property type="entry name" value="Kazal_dom_sf"/>
</dbReference>
<dbReference type="SUPFAM" id="SSF100895">
    <property type="entry name" value="Kazal-type serine protease inhibitors"/>
    <property type="match status" value="1"/>
</dbReference>
<evidence type="ECO:0000256" key="1">
    <source>
        <dbReference type="SAM" id="SignalP"/>
    </source>
</evidence>
<accession>A0A2K8JUP2</accession>
<dbReference type="Gene3D" id="3.30.60.30">
    <property type="match status" value="1"/>
</dbReference>
<evidence type="ECO:0000313" key="2">
    <source>
        <dbReference type="EMBL" id="ATU82765.1"/>
    </source>
</evidence>